<dbReference type="GeneID" id="19738310"/>
<dbReference type="InterPro" id="IPR034720">
    <property type="entry name" value="Viral_alk_exo"/>
</dbReference>
<dbReference type="InterPro" id="IPR001616">
    <property type="entry name" value="Herpes_alk_exo"/>
</dbReference>
<dbReference type="Pfam" id="PF01771">
    <property type="entry name" value="Viral_alk_exo"/>
    <property type="match status" value="1"/>
</dbReference>
<dbReference type="GO" id="GO:0004519">
    <property type="term" value="F:endonuclease activity"/>
    <property type="evidence" value="ECO:0007669"/>
    <property type="project" value="UniProtKB-KW"/>
</dbReference>
<evidence type="ECO:0000313" key="9">
    <source>
        <dbReference type="Proteomes" id="UP000146149"/>
    </source>
</evidence>
<keyword evidence="1" id="KW-1048">Host nucleus</keyword>
<evidence type="ECO:0000256" key="5">
    <source>
        <dbReference type="ARBA" id="ARBA00022801"/>
    </source>
</evidence>
<organism evidence="8 9">
    <name type="scientific">Falconid herpesvirus 1</name>
    <dbReference type="NCBI Taxonomy" id="1510155"/>
    <lineage>
        <taxon>Viruses</taxon>
        <taxon>Duplodnaviria</taxon>
        <taxon>Heunggongvirae</taxon>
        <taxon>Peploviricota</taxon>
        <taxon>Herviviricetes</taxon>
        <taxon>Herpesvirales</taxon>
        <taxon>Orthoherpesviridae</taxon>
        <taxon>Alphaherpesvirinae</taxon>
        <taxon>Mardivirus</taxon>
        <taxon>Mardivirus columbidalpha1</taxon>
    </lineage>
</organism>
<dbReference type="EMBL" id="KJ668231">
    <property type="protein sequence ID" value="AID52712.1"/>
    <property type="molecule type" value="Genomic_DNA"/>
</dbReference>
<proteinExistence type="inferred from homology"/>
<dbReference type="InterPro" id="IPR011335">
    <property type="entry name" value="Restrct_endonuc-II-like"/>
</dbReference>
<dbReference type="RefSeq" id="YP_009046506.1">
    <property type="nucleotide sequence ID" value="NC_024450.1"/>
</dbReference>
<dbReference type="GO" id="GO:0003677">
    <property type="term" value="F:DNA binding"/>
    <property type="evidence" value="ECO:0007669"/>
    <property type="project" value="InterPro"/>
</dbReference>
<evidence type="ECO:0000256" key="6">
    <source>
        <dbReference type="ARBA" id="ARBA00022839"/>
    </source>
</evidence>
<dbReference type="SUPFAM" id="SSF52980">
    <property type="entry name" value="Restriction endonuclease-like"/>
    <property type="match status" value="1"/>
</dbReference>
<dbReference type="PRINTS" id="PR00924">
    <property type="entry name" value="ALKEXNUCLASE"/>
</dbReference>
<dbReference type="KEGG" id="vg:19738310"/>
<dbReference type="HAMAP" id="MF_04009">
    <property type="entry name" value="HSV_AN"/>
    <property type="match status" value="1"/>
</dbReference>
<dbReference type="Proteomes" id="UP000146149">
    <property type="component" value="Segment"/>
</dbReference>
<protein>
    <submittedName>
        <fullName evidence="8">Deoxyribonuclease</fullName>
    </submittedName>
</protein>
<dbReference type="GO" id="GO:0004527">
    <property type="term" value="F:exonuclease activity"/>
    <property type="evidence" value="ECO:0007669"/>
    <property type="project" value="UniProtKB-KW"/>
</dbReference>
<keyword evidence="5" id="KW-0378">Hydrolase</keyword>
<sequence>MLILNIPGIGVSLTQLPPLERRDESSLDEGHDEVSPWGLPDADRRCRRFGPVPRNFPEPQASYCFQIYMIDQVLERGPSAKETSAIYHRLTFFRDLLREMDCSGLTLGSAPLAFGSAVNALDASDLRASLSPSDVRNIFLAFEAETKPQSLCDLWTIIRQGMLTATSIKWGQGGPTHTLDFRRPDVREEARAATLAFGKTNESLARSALVACRLKRDVYAKTPDGLLGGEEEEMFIYDEDGPFEEPCFTCGLLVDLRTGMIGASMDVLVCDRNRDGLLDPHPLETLEIYEIKCRAKYLFVPGERSETEQCYERLLRNRCMGSLRRFLLSIQNPCVEYIKPDDWPTTKEALLTSHEDWKVLYNPRRVRSNCFDARHLELNRAGRSSVWLFSEPDLETLEIRPLTWYNGKLSLDVPLFANPRHPNFKQIFVQAYVLSSYYDATRIAPHLVTFIGRYRRPDEIGRRFTIVPPETPKRPEPADAYNIADGLFDPHFNSRQIVTTDHTIPVLLIITPISIDPSLFCLLEQTGRKAFSAAIDSLWDSVARPSPNRSTVADGTSS</sequence>
<gene>
    <name evidence="8" type="ORF">FaHV1S18_022</name>
</gene>
<accession>A0A068ER13</accession>
<keyword evidence="2" id="KW-0945">Host-virus interaction</keyword>
<keyword evidence="4" id="KW-0255">Endonuclease</keyword>
<evidence type="ECO:0000256" key="3">
    <source>
        <dbReference type="ARBA" id="ARBA00022722"/>
    </source>
</evidence>
<evidence type="ECO:0000256" key="2">
    <source>
        <dbReference type="ARBA" id="ARBA00022581"/>
    </source>
</evidence>
<keyword evidence="7" id="KW-1035">Host cytoplasm</keyword>
<reference evidence="8 9" key="1">
    <citation type="journal article" date="2014" name="Virus Res.">
        <title>Molecular characterization of the complete genome of falconid herpesvirus strain S-18.</title>
        <authorList>
            <person name="Spatz S.J."/>
            <person name="Volkening J.D."/>
            <person name="Ross T.A."/>
        </authorList>
    </citation>
    <scope>NUCLEOTIDE SEQUENCE [LARGE SCALE GENOMIC DNA]</scope>
    <source>
        <strain evidence="8">S-18</strain>
    </source>
</reference>
<dbReference type="OrthoDB" id="4574at10239"/>
<evidence type="ECO:0000313" key="8">
    <source>
        <dbReference type="EMBL" id="AID52712.1"/>
    </source>
</evidence>
<evidence type="ECO:0000256" key="4">
    <source>
        <dbReference type="ARBA" id="ARBA00022759"/>
    </source>
</evidence>
<evidence type="ECO:0000256" key="7">
    <source>
        <dbReference type="ARBA" id="ARBA00023200"/>
    </source>
</evidence>
<evidence type="ECO:0000256" key="1">
    <source>
        <dbReference type="ARBA" id="ARBA00022562"/>
    </source>
</evidence>
<keyword evidence="6" id="KW-0269">Exonuclease</keyword>
<name>A0A068ER13_9ALPH</name>
<keyword evidence="3" id="KW-0540">Nuclease</keyword>